<evidence type="ECO:0000256" key="4">
    <source>
        <dbReference type="ARBA" id="ARBA00023136"/>
    </source>
</evidence>
<evidence type="ECO:0000256" key="2">
    <source>
        <dbReference type="ARBA" id="ARBA00022692"/>
    </source>
</evidence>
<dbReference type="STRING" id="1077348.A0A2G8SES4"/>
<dbReference type="OrthoDB" id="2241241at2759"/>
<evidence type="ECO:0000256" key="6">
    <source>
        <dbReference type="SAM" id="Phobius"/>
    </source>
</evidence>
<comment type="subcellular location">
    <subcellularLocation>
        <location evidence="1">Membrane</location>
        <topology evidence="1">Multi-pass membrane protein</topology>
    </subcellularLocation>
</comment>
<keyword evidence="4 6" id="KW-0472">Membrane</keyword>
<feature type="transmembrane region" description="Helical" evidence="6">
    <location>
        <begin position="146"/>
        <end position="169"/>
    </location>
</feature>
<evidence type="ECO:0000256" key="1">
    <source>
        <dbReference type="ARBA" id="ARBA00004141"/>
    </source>
</evidence>
<keyword evidence="3 6" id="KW-1133">Transmembrane helix</keyword>
<dbReference type="Proteomes" id="UP000230002">
    <property type="component" value="Unassembled WGS sequence"/>
</dbReference>
<accession>A0A2G8SES4</accession>
<dbReference type="GO" id="GO:0005886">
    <property type="term" value="C:plasma membrane"/>
    <property type="evidence" value="ECO:0007669"/>
    <property type="project" value="TreeGrafter"/>
</dbReference>
<dbReference type="PANTHER" id="PTHR23501">
    <property type="entry name" value="MAJOR FACILITATOR SUPERFAMILY"/>
    <property type="match status" value="1"/>
</dbReference>
<name>A0A2G8SES4_9APHY</name>
<feature type="region of interest" description="Disordered" evidence="5">
    <location>
        <begin position="1"/>
        <end position="20"/>
    </location>
</feature>
<evidence type="ECO:0000313" key="7">
    <source>
        <dbReference type="EMBL" id="PIL32275.1"/>
    </source>
</evidence>
<proteinExistence type="predicted"/>
<evidence type="ECO:0000256" key="3">
    <source>
        <dbReference type="ARBA" id="ARBA00022989"/>
    </source>
</evidence>
<organism evidence="7 8">
    <name type="scientific">Ganoderma sinense ZZ0214-1</name>
    <dbReference type="NCBI Taxonomy" id="1077348"/>
    <lineage>
        <taxon>Eukaryota</taxon>
        <taxon>Fungi</taxon>
        <taxon>Dikarya</taxon>
        <taxon>Basidiomycota</taxon>
        <taxon>Agaricomycotina</taxon>
        <taxon>Agaricomycetes</taxon>
        <taxon>Polyporales</taxon>
        <taxon>Polyporaceae</taxon>
        <taxon>Ganoderma</taxon>
    </lineage>
</organism>
<dbReference type="PANTHER" id="PTHR23501:SF87">
    <property type="entry name" value="SIDEROPHORE IRON TRANSPORTER 2"/>
    <property type="match status" value="1"/>
</dbReference>
<reference evidence="7 8" key="1">
    <citation type="journal article" date="2015" name="Sci. Rep.">
        <title>Chromosome-level genome map provides insights into diverse defense mechanisms in the medicinal fungus Ganoderma sinense.</title>
        <authorList>
            <person name="Zhu Y."/>
            <person name="Xu J."/>
            <person name="Sun C."/>
            <person name="Zhou S."/>
            <person name="Xu H."/>
            <person name="Nelson D.R."/>
            <person name="Qian J."/>
            <person name="Song J."/>
            <person name="Luo H."/>
            <person name="Xiang L."/>
            <person name="Li Y."/>
            <person name="Xu Z."/>
            <person name="Ji A."/>
            <person name="Wang L."/>
            <person name="Lu S."/>
            <person name="Hayward A."/>
            <person name="Sun W."/>
            <person name="Li X."/>
            <person name="Schwartz D.C."/>
            <person name="Wang Y."/>
            <person name="Chen S."/>
        </authorList>
    </citation>
    <scope>NUCLEOTIDE SEQUENCE [LARGE SCALE GENOMIC DNA]</scope>
    <source>
        <strain evidence="7 8">ZZ0214-1</strain>
    </source>
</reference>
<evidence type="ECO:0000256" key="5">
    <source>
        <dbReference type="SAM" id="MobiDB-lite"/>
    </source>
</evidence>
<sequence>MPRRGYTLIPTSPSPDGRGISPIDVHSSILSAPSTLDPDVADDIEAPEDSHGGVAAVEAAEPVFEVFLSLHRVRPLCISHLARPLTRFRLASYFYSLDNQSTSSYLSLPPLGTSDFGTHSLISSILPTMSLTTSVGYLVIATAPSVGAVAVGIILYAIGYTYVSPFHFFERFLSKRSRRTTAIDLHDYRRPLKCRGLVSGLIFAPSQINAVIGSKLADAVHDSLGWRRGYGMFAIIVPVAMAPLILPLFWGERQTHKQRFVGPTHPHDGLVHHAKAKWVERAWLFAQQLVGLVLLGAAVALILLPMTLGQSSKGSWSNPSPACSSSAGSFFPYSRSLWDIKYVKRPVIARKLLSNRTVVFVAFIEFFDFVRCPLIVADSRRAIG</sequence>
<feature type="transmembrane region" description="Helical" evidence="6">
    <location>
        <begin position="282"/>
        <end position="304"/>
    </location>
</feature>
<dbReference type="GO" id="GO:0022857">
    <property type="term" value="F:transmembrane transporter activity"/>
    <property type="evidence" value="ECO:0007669"/>
    <property type="project" value="TreeGrafter"/>
</dbReference>
<feature type="transmembrane region" description="Helical" evidence="6">
    <location>
        <begin position="121"/>
        <end position="140"/>
    </location>
</feature>
<protein>
    <submittedName>
        <fullName evidence="7">MFS general substrate transporter</fullName>
    </submittedName>
</protein>
<gene>
    <name evidence="7" type="ORF">GSI_05520</name>
</gene>
<keyword evidence="2 6" id="KW-0812">Transmembrane</keyword>
<dbReference type="EMBL" id="AYKW01000011">
    <property type="protein sequence ID" value="PIL32275.1"/>
    <property type="molecule type" value="Genomic_DNA"/>
</dbReference>
<feature type="transmembrane region" description="Helical" evidence="6">
    <location>
        <begin position="230"/>
        <end position="250"/>
    </location>
</feature>
<keyword evidence="8" id="KW-1185">Reference proteome</keyword>
<comment type="caution">
    <text evidence="7">The sequence shown here is derived from an EMBL/GenBank/DDBJ whole genome shotgun (WGS) entry which is preliminary data.</text>
</comment>
<dbReference type="AlphaFoldDB" id="A0A2G8SES4"/>
<evidence type="ECO:0000313" key="8">
    <source>
        <dbReference type="Proteomes" id="UP000230002"/>
    </source>
</evidence>